<reference evidence="1" key="2">
    <citation type="journal article" date="2023" name="IMA Fungus">
        <title>Comparative genomic study of the Penicillium genus elucidates a diverse pangenome and 15 lateral gene transfer events.</title>
        <authorList>
            <person name="Petersen C."/>
            <person name="Sorensen T."/>
            <person name="Nielsen M.R."/>
            <person name="Sondergaard T.E."/>
            <person name="Sorensen J.L."/>
            <person name="Fitzpatrick D.A."/>
            <person name="Frisvad J.C."/>
            <person name="Nielsen K.L."/>
        </authorList>
    </citation>
    <scope>NUCLEOTIDE SEQUENCE</scope>
    <source>
        <strain evidence="1">IBT 21917</strain>
    </source>
</reference>
<accession>A0A9W9LRJ2</accession>
<proteinExistence type="predicted"/>
<organism evidence="1 2">
    <name type="scientific">Penicillium capsulatum</name>
    <dbReference type="NCBI Taxonomy" id="69766"/>
    <lineage>
        <taxon>Eukaryota</taxon>
        <taxon>Fungi</taxon>
        <taxon>Dikarya</taxon>
        <taxon>Ascomycota</taxon>
        <taxon>Pezizomycotina</taxon>
        <taxon>Eurotiomycetes</taxon>
        <taxon>Eurotiomycetidae</taxon>
        <taxon>Eurotiales</taxon>
        <taxon>Aspergillaceae</taxon>
        <taxon>Penicillium</taxon>
    </lineage>
</organism>
<dbReference type="OrthoDB" id="4725912at2759"/>
<gene>
    <name evidence="1" type="ORF">N7492_005855</name>
</gene>
<dbReference type="Proteomes" id="UP001146351">
    <property type="component" value="Unassembled WGS sequence"/>
</dbReference>
<reference evidence="1" key="1">
    <citation type="submission" date="2022-11" db="EMBL/GenBank/DDBJ databases">
        <authorList>
            <person name="Petersen C."/>
        </authorList>
    </citation>
    <scope>NUCLEOTIDE SEQUENCE</scope>
    <source>
        <strain evidence="1">IBT 21917</strain>
    </source>
</reference>
<comment type="caution">
    <text evidence="1">The sequence shown here is derived from an EMBL/GenBank/DDBJ whole genome shotgun (WGS) entry which is preliminary data.</text>
</comment>
<sequence length="226" mass="25186">MDASSLPPHLATTQSSALLVDFQWKKFQALITEYDENSSKSRNLKEAKVLYTASFGLLAPHLKIKSAQDDRQIGTGTVHAVSISPYFELHGHKGTLQAKSRLRTFYEHMSYVFSDTETPAQMTWTSRSGFKTWDFICCDENQTPVAKFTANVWAFKKLAKIELLGPKALDPAAMEEIVVVGMTLYYCMVMRVNNIFNLVGSAFERTSKDAKIGPGHPQPVAGKTVD</sequence>
<evidence type="ECO:0000313" key="1">
    <source>
        <dbReference type="EMBL" id="KAJ5173262.1"/>
    </source>
</evidence>
<evidence type="ECO:0000313" key="2">
    <source>
        <dbReference type="Proteomes" id="UP001146351"/>
    </source>
</evidence>
<keyword evidence="2" id="KW-1185">Reference proteome</keyword>
<name>A0A9W9LRJ2_9EURO</name>
<protein>
    <submittedName>
        <fullName evidence="1">Uncharacterized protein</fullName>
    </submittedName>
</protein>
<dbReference type="EMBL" id="JAPQKO010000003">
    <property type="protein sequence ID" value="KAJ5173262.1"/>
    <property type="molecule type" value="Genomic_DNA"/>
</dbReference>
<dbReference type="AlphaFoldDB" id="A0A9W9LRJ2"/>